<dbReference type="Proteomes" id="UP001163821">
    <property type="component" value="Unassembled WGS sequence"/>
</dbReference>
<comment type="caution">
    <text evidence="1">The sequence shown here is derived from an EMBL/GenBank/DDBJ whole genome shotgun (WGS) entry which is preliminary data.</text>
</comment>
<name>A0AA41YET7_9BACT</name>
<proteinExistence type="predicted"/>
<keyword evidence="2" id="KW-1185">Reference proteome</keyword>
<dbReference type="RefSeq" id="WP_282593253.1">
    <property type="nucleotide sequence ID" value="NZ_JAPAAF010000045.1"/>
</dbReference>
<accession>A0AA41YET7</accession>
<reference evidence="1" key="1">
    <citation type="submission" date="2022-10" db="EMBL/GenBank/DDBJ databases">
        <title>Gaoshiqiia sediminis gen. nov., sp. nov., isolated from coastal sediment.</title>
        <authorList>
            <person name="Yu W.X."/>
            <person name="Mu D.S."/>
            <person name="Du J.Z."/>
            <person name="Liang Y.Q."/>
        </authorList>
    </citation>
    <scope>NUCLEOTIDE SEQUENCE</scope>
    <source>
        <strain evidence="1">A06</strain>
    </source>
</reference>
<dbReference type="EMBL" id="JAPAAF010000045">
    <property type="protein sequence ID" value="MCW0484662.1"/>
    <property type="molecule type" value="Genomic_DNA"/>
</dbReference>
<protein>
    <submittedName>
        <fullName evidence="1">Uncharacterized protein</fullName>
    </submittedName>
</protein>
<gene>
    <name evidence="1" type="ORF">N2K84_18150</name>
</gene>
<sequence>MKQFNEVISRNGDKIENFKARALTLASTIDNVEVAGNVSVVGYEPFYKQMGVEILPNLTTSLKLPFIDAIIAGKKATGERSDNSKALATVTLEPSRYTVTETVDKALLAVGNEAALQAFLFEMVKGCDRAVTKDIFDVIVAGADAVTGLTIYDTTNMDTLVGSVDGNTTLLMPRAEFYKAKGSLIGATDTIFVANKVDQFKAEL</sequence>
<evidence type="ECO:0000313" key="2">
    <source>
        <dbReference type="Proteomes" id="UP001163821"/>
    </source>
</evidence>
<evidence type="ECO:0000313" key="1">
    <source>
        <dbReference type="EMBL" id="MCW0484662.1"/>
    </source>
</evidence>
<organism evidence="1 2">
    <name type="scientific">Gaoshiqia sediminis</name>
    <dbReference type="NCBI Taxonomy" id="2986998"/>
    <lineage>
        <taxon>Bacteria</taxon>
        <taxon>Pseudomonadati</taxon>
        <taxon>Bacteroidota</taxon>
        <taxon>Bacteroidia</taxon>
        <taxon>Marinilabiliales</taxon>
        <taxon>Prolixibacteraceae</taxon>
        <taxon>Gaoshiqia</taxon>
    </lineage>
</organism>
<dbReference type="AlphaFoldDB" id="A0AA41YET7"/>